<evidence type="ECO:0000313" key="4">
    <source>
        <dbReference type="EMBL" id="KKR05715.1"/>
    </source>
</evidence>
<dbReference type="InterPro" id="IPR023158">
    <property type="entry name" value="YerB-like_sf"/>
</dbReference>
<feature type="transmembrane region" description="Helical" evidence="1">
    <location>
        <begin position="48"/>
        <end position="70"/>
    </location>
</feature>
<sequence>MSTAKTKVITLDQETNVSPKIESEVKQAPTTLIEPLKKKGELKPWQKITLSILVGTILLGALAVSMYFYIFTKPISPSEIITINRDYLEQDLQIINWSDKVKFITTALTTPDLPRTEQSPLNGLLFTKTEIEKLEKNRPIAIMINNHYHARPQSALNSADIVYESLAESGITRYMGIFWSQGTSKVGPVRSARQYFLEWLSPYDPLYIHDGCASSSDPRTNACGNIYSYGIKDLRTHGYWRVTDRVAPHNEYNSTVTAWDYASKNGWGGFPEIDTLQFKRDAEPNARGSRTKVKVRFRQDLPNNGLYDSEWSYDVKSNSYLHKIGGQADLDLETGKQVSAKVVVIQEVIMQSSGDAYGRIIITTIGEGKAVVLQDGKVTIGKWKKTSRTERERYYDSTGKELLLNRGRLWITAVPKDQGKFDIIEQ</sequence>
<evidence type="ECO:0000259" key="3">
    <source>
        <dbReference type="Pfam" id="PF17479"/>
    </source>
</evidence>
<feature type="domain" description="DUF3048" evidence="3">
    <location>
        <begin position="309"/>
        <end position="411"/>
    </location>
</feature>
<keyword evidence="1" id="KW-1133">Transmembrane helix</keyword>
<keyword evidence="1" id="KW-0472">Membrane</keyword>
<keyword evidence="1" id="KW-0812">Transmembrane</keyword>
<dbReference type="SUPFAM" id="SSF159774">
    <property type="entry name" value="YerB-like"/>
    <property type="match status" value="1"/>
</dbReference>
<comment type="caution">
    <text evidence="4">The sequence shown here is derived from an EMBL/GenBank/DDBJ whole genome shotgun (WGS) entry which is preliminary data.</text>
</comment>
<dbReference type="Pfam" id="PF17479">
    <property type="entry name" value="DUF3048_C"/>
    <property type="match status" value="1"/>
</dbReference>
<evidence type="ECO:0000313" key="5">
    <source>
        <dbReference type="Proteomes" id="UP000034799"/>
    </source>
</evidence>
<name>A0A0G0Q5M8_9BACT</name>
<evidence type="ECO:0000256" key="1">
    <source>
        <dbReference type="SAM" id="Phobius"/>
    </source>
</evidence>
<dbReference type="Pfam" id="PF11258">
    <property type="entry name" value="DUF3048"/>
    <property type="match status" value="1"/>
</dbReference>
<dbReference type="EMBL" id="LBWK01000002">
    <property type="protein sequence ID" value="KKR05715.1"/>
    <property type="molecule type" value="Genomic_DNA"/>
</dbReference>
<gene>
    <name evidence="4" type="ORF">UT34_C0002G0222</name>
</gene>
<protein>
    <recommendedName>
        <fullName evidence="6">DUF3048 domain-containing protein</fullName>
    </recommendedName>
</protein>
<feature type="domain" description="DUF3048" evidence="2">
    <location>
        <begin position="132"/>
        <end position="267"/>
    </location>
</feature>
<dbReference type="Gene3D" id="3.50.90.10">
    <property type="entry name" value="YerB-like"/>
    <property type="match status" value="1"/>
</dbReference>
<dbReference type="AlphaFoldDB" id="A0A0G0Q5M8"/>
<proteinExistence type="predicted"/>
<evidence type="ECO:0008006" key="6">
    <source>
        <dbReference type="Google" id="ProtNLM"/>
    </source>
</evidence>
<dbReference type="InterPro" id="IPR035328">
    <property type="entry name" value="DUF3048_C"/>
</dbReference>
<evidence type="ECO:0000259" key="2">
    <source>
        <dbReference type="Pfam" id="PF11258"/>
    </source>
</evidence>
<reference evidence="4 5" key="1">
    <citation type="journal article" date="2015" name="Nature">
        <title>rRNA introns, odd ribosomes, and small enigmatic genomes across a large radiation of phyla.</title>
        <authorList>
            <person name="Brown C.T."/>
            <person name="Hug L.A."/>
            <person name="Thomas B.C."/>
            <person name="Sharon I."/>
            <person name="Castelle C.J."/>
            <person name="Singh A."/>
            <person name="Wilkins M.J."/>
            <person name="Williams K.H."/>
            <person name="Banfield J.F."/>
        </authorList>
    </citation>
    <scope>NUCLEOTIDE SEQUENCE [LARGE SCALE GENOMIC DNA]</scope>
</reference>
<dbReference type="STRING" id="1619100.UT34_C0002G0222"/>
<accession>A0A0G0Q5M8</accession>
<dbReference type="Proteomes" id="UP000034799">
    <property type="component" value="Unassembled WGS sequence"/>
</dbReference>
<organism evidence="4 5">
    <name type="scientific">candidate division WS6 bacterium GW2011_GWF2_39_15</name>
    <dbReference type="NCBI Taxonomy" id="1619100"/>
    <lineage>
        <taxon>Bacteria</taxon>
        <taxon>Candidatus Dojkabacteria</taxon>
    </lineage>
</organism>
<dbReference type="InterPro" id="IPR021416">
    <property type="entry name" value="DUF3048_N"/>
</dbReference>